<sequence length="48" mass="5469">LLNDNNIESILEQIAPRYPETIMTAEIETSIHTDQLEMPSIADIMKIL</sequence>
<proteinExistence type="predicted"/>
<organism evidence="1 2">
    <name type="scientific">Ambispora leptoticha</name>
    <dbReference type="NCBI Taxonomy" id="144679"/>
    <lineage>
        <taxon>Eukaryota</taxon>
        <taxon>Fungi</taxon>
        <taxon>Fungi incertae sedis</taxon>
        <taxon>Mucoromycota</taxon>
        <taxon>Glomeromycotina</taxon>
        <taxon>Glomeromycetes</taxon>
        <taxon>Archaeosporales</taxon>
        <taxon>Ambisporaceae</taxon>
        <taxon>Ambispora</taxon>
    </lineage>
</organism>
<protein>
    <submittedName>
        <fullName evidence="1">8672_t:CDS:1</fullName>
    </submittedName>
</protein>
<comment type="caution">
    <text evidence="1">The sequence shown here is derived from an EMBL/GenBank/DDBJ whole genome shotgun (WGS) entry which is preliminary data.</text>
</comment>
<keyword evidence="2" id="KW-1185">Reference proteome</keyword>
<dbReference type="Proteomes" id="UP000789508">
    <property type="component" value="Unassembled WGS sequence"/>
</dbReference>
<evidence type="ECO:0000313" key="1">
    <source>
        <dbReference type="EMBL" id="CAG8593240.1"/>
    </source>
</evidence>
<reference evidence="1" key="1">
    <citation type="submission" date="2021-06" db="EMBL/GenBank/DDBJ databases">
        <authorList>
            <person name="Kallberg Y."/>
            <person name="Tangrot J."/>
            <person name="Rosling A."/>
        </authorList>
    </citation>
    <scope>NUCLEOTIDE SEQUENCE</scope>
    <source>
        <strain evidence="1">FL130A</strain>
    </source>
</reference>
<name>A0A9N9C8T7_9GLOM</name>
<gene>
    <name evidence="1" type="ORF">ALEPTO_LOCUS7799</name>
</gene>
<evidence type="ECO:0000313" key="2">
    <source>
        <dbReference type="Proteomes" id="UP000789508"/>
    </source>
</evidence>
<accession>A0A9N9C8T7</accession>
<dbReference type="AlphaFoldDB" id="A0A9N9C8T7"/>
<dbReference type="EMBL" id="CAJVPS010003703">
    <property type="protein sequence ID" value="CAG8593240.1"/>
    <property type="molecule type" value="Genomic_DNA"/>
</dbReference>
<feature type="non-terminal residue" evidence="1">
    <location>
        <position position="1"/>
    </location>
</feature>